<dbReference type="SUPFAM" id="SSF54236">
    <property type="entry name" value="Ubiquitin-like"/>
    <property type="match status" value="1"/>
</dbReference>
<feature type="domain" description="Ubiquitin-like" evidence="1">
    <location>
        <begin position="47"/>
        <end position="101"/>
    </location>
</feature>
<keyword evidence="3" id="KW-1185">Reference proteome</keyword>
<dbReference type="GO" id="GO:0031593">
    <property type="term" value="F:polyubiquitin modification-dependent protein binding"/>
    <property type="evidence" value="ECO:0007669"/>
    <property type="project" value="TreeGrafter"/>
</dbReference>
<dbReference type="Proteomes" id="UP000583929">
    <property type="component" value="Unassembled WGS sequence"/>
</dbReference>
<comment type="caution">
    <text evidence="2">The sequence shown here is derived from an EMBL/GenBank/DDBJ whole genome shotgun (WGS) entry which is preliminary data.</text>
</comment>
<sequence>MELVSREYGERFQSIDPTARQIRENFDTIPFRFNIGNLENYILALASIVDLKKNIEAVQGADVYPASQHMLIHQGKVLENTTTLEENAVAESSFIVIMLTKERLIYRNNRVLFLIGIIGNCSYCLTHAKKTMQTKAAARGASSASGGVLDCNLVLRI</sequence>
<dbReference type="PANTHER" id="PTHR10621">
    <property type="entry name" value="UV EXCISION REPAIR PROTEIN RAD23"/>
    <property type="match status" value="1"/>
</dbReference>
<dbReference type="GO" id="GO:0043130">
    <property type="term" value="F:ubiquitin binding"/>
    <property type="evidence" value="ECO:0007669"/>
    <property type="project" value="TreeGrafter"/>
</dbReference>
<dbReference type="PANTHER" id="PTHR10621:SF35">
    <property type="entry name" value="UBIQUITIN RECEPTOR RAD23C"/>
    <property type="match status" value="1"/>
</dbReference>
<dbReference type="SMART" id="SM00213">
    <property type="entry name" value="UBQ"/>
    <property type="match status" value="1"/>
</dbReference>
<evidence type="ECO:0000259" key="1">
    <source>
        <dbReference type="PROSITE" id="PS50053"/>
    </source>
</evidence>
<evidence type="ECO:0000313" key="3">
    <source>
        <dbReference type="Proteomes" id="UP000583929"/>
    </source>
</evidence>
<dbReference type="InterPro" id="IPR000626">
    <property type="entry name" value="Ubiquitin-like_dom"/>
</dbReference>
<name>A0A7J6DJF4_CANSA</name>
<dbReference type="GO" id="GO:0043161">
    <property type="term" value="P:proteasome-mediated ubiquitin-dependent protein catabolic process"/>
    <property type="evidence" value="ECO:0007669"/>
    <property type="project" value="TreeGrafter"/>
</dbReference>
<dbReference type="AlphaFoldDB" id="A0A7J6DJF4"/>
<protein>
    <recommendedName>
        <fullName evidence="1">Ubiquitin-like domain-containing protein</fullName>
    </recommendedName>
</protein>
<organism evidence="2 3">
    <name type="scientific">Cannabis sativa</name>
    <name type="common">Hemp</name>
    <name type="synonym">Marijuana</name>
    <dbReference type="NCBI Taxonomy" id="3483"/>
    <lineage>
        <taxon>Eukaryota</taxon>
        <taxon>Viridiplantae</taxon>
        <taxon>Streptophyta</taxon>
        <taxon>Embryophyta</taxon>
        <taxon>Tracheophyta</taxon>
        <taxon>Spermatophyta</taxon>
        <taxon>Magnoliopsida</taxon>
        <taxon>eudicotyledons</taxon>
        <taxon>Gunneridae</taxon>
        <taxon>Pentapetalae</taxon>
        <taxon>rosids</taxon>
        <taxon>fabids</taxon>
        <taxon>Rosales</taxon>
        <taxon>Cannabaceae</taxon>
        <taxon>Cannabis</taxon>
    </lineage>
</organism>
<dbReference type="GO" id="GO:0005829">
    <property type="term" value="C:cytosol"/>
    <property type="evidence" value="ECO:0007669"/>
    <property type="project" value="TreeGrafter"/>
</dbReference>
<dbReference type="InterPro" id="IPR029071">
    <property type="entry name" value="Ubiquitin-like_domsf"/>
</dbReference>
<dbReference type="EMBL" id="JAATIQ010001111">
    <property type="protein sequence ID" value="KAF4346192.1"/>
    <property type="molecule type" value="Genomic_DNA"/>
</dbReference>
<dbReference type="Gene3D" id="3.10.20.90">
    <property type="entry name" value="Phosphatidylinositol 3-kinase Catalytic Subunit, Chain A, domain 1"/>
    <property type="match status" value="1"/>
</dbReference>
<dbReference type="GO" id="GO:0005654">
    <property type="term" value="C:nucleoplasm"/>
    <property type="evidence" value="ECO:0007669"/>
    <property type="project" value="TreeGrafter"/>
</dbReference>
<gene>
    <name evidence="2" type="ORF">G4B88_003679</name>
</gene>
<accession>A0A7J6DJF4</accession>
<evidence type="ECO:0000313" key="2">
    <source>
        <dbReference type="EMBL" id="KAF4346192.1"/>
    </source>
</evidence>
<proteinExistence type="predicted"/>
<dbReference type="Pfam" id="PF00240">
    <property type="entry name" value="ubiquitin"/>
    <property type="match status" value="1"/>
</dbReference>
<dbReference type="PROSITE" id="PS50053">
    <property type="entry name" value="UBIQUITIN_2"/>
    <property type="match status" value="1"/>
</dbReference>
<dbReference type="GO" id="GO:0070628">
    <property type="term" value="F:proteasome binding"/>
    <property type="evidence" value="ECO:0007669"/>
    <property type="project" value="TreeGrafter"/>
</dbReference>
<reference evidence="2 3" key="1">
    <citation type="journal article" date="2020" name="bioRxiv">
        <title>Sequence and annotation of 42 cannabis genomes reveals extensive copy number variation in cannabinoid synthesis and pathogen resistance genes.</title>
        <authorList>
            <person name="Mckernan K.J."/>
            <person name="Helbert Y."/>
            <person name="Kane L.T."/>
            <person name="Ebling H."/>
            <person name="Zhang L."/>
            <person name="Liu B."/>
            <person name="Eaton Z."/>
            <person name="Mclaughlin S."/>
            <person name="Kingan S."/>
            <person name="Baybayan P."/>
            <person name="Concepcion G."/>
            <person name="Jordan M."/>
            <person name="Riva A."/>
            <person name="Barbazuk W."/>
            <person name="Harkins T."/>
        </authorList>
    </citation>
    <scope>NUCLEOTIDE SEQUENCE [LARGE SCALE GENOMIC DNA]</scope>
    <source>
        <strain evidence="3">cv. Jamaican Lion 4</strain>
        <tissue evidence="2">Leaf</tissue>
    </source>
</reference>